<dbReference type="PANTHER" id="PTHR35703">
    <property type="entry name" value="HEME OXYGENASE 1, CHLOROPLASTIC-RELATED"/>
    <property type="match status" value="1"/>
</dbReference>
<evidence type="ECO:0000256" key="10">
    <source>
        <dbReference type="ARBA" id="ARBA00023002"/>
    </source>
</evidence>
<evidence type="ECO:0000256" key="2">
    <source>
        <dbReference type="ARBA" id="ARBA00006134"/>
    </source>
</evidence>
<keyword evidence="6" id="KW-0349">Heme</keyword>
<dbReference type="PANTHER" id="PTHR35703:SF3">
    <property type="entry name" value="IG-LIKE DOMAIN-CONTAINING PROTEIN"/>
    <property type="match status" value="1"/>
</dbReference>
<comment type="similarity">
    <text evidence="2">Belongs to the heme oxygenase family.</text>
</comment>
<dbReference type="GO" id="GO:0010024">
    <property type="term" value="P:phytochromobilin biosynthetic process"/>
    <property type="evidence" value="ECO:0007669"/>
    <property type="project" value="TreeGrafter"/>
</dbReference>
<accession>A0AAQ3UK39</accession>
<dbReference type="EMBL" id="CP144752">
    <property type="protein sequence ID" value="WVZ91442.1"/>
    <property type="molecule type" value="Genomic_DNA"/>
</dbReference>
<keyword evidence="8" id="KW-0479">Metal-binding</keyword>
<dbReference type="GO" id="GO:0004392">
    <property type="term" value="F:heme oxygenase (decyclizing) activity"/>
    <property type="evidence" value="ECO:0007669"/>
    <property type="project" value="UniProtKB-EC"/>
</dbReference>
<gene>
    <name evidence="12" type="ORF">U9M48_037611</name>
</gene>
<keyword evidence="11" id="KW-0408">Iron</keyword>
<dbReference type="GO" id="GO:0006788">
    <property type="term" value="P:heme oxidation"/>
    <property type="evidence" value="ECO:0007669"/>
    <property type="project" value="InterPro"/>
</dbReference>
<dbReference type="EC" id="1.14.14.18" evidence="3"/>
<organism evidence="12 13">
    <name type="scientific">Paspalum notatum var. saurae</name>
    <dbReference type="NCBI Taxonomy" id="547442"/>
    <lineage>
        <taxon>Eukaryota</taxon>
        <taxon>Viridiplantae</taxon>
        <taxon>Streptophyta</taxon>
        <taxon>Embryophyta</taxon>
        <taxon>Tracheophyta</taxon>
        <taxon>Spermatophyta</taxon>
        <taxon>Magnoliopsida</taxon>
        <taxon>Liliopsida</taxon>
        <taxon>Poales</taxon>
        <taxon>Poaceae</taxon>
        <taxon>PACMAD clade</taxon>
        <taxon>Panicoideae</taxon>
        <taxon>Andropogonodae</taxon>
        <taxon>Paspaleae</taxon>
        <taxon>Paspalinae</taxon>
        <taxon>Paspalum</taxon>
    </lineage>
</organism>
<evidence type="ECO:0000256" key="3">
    <source>
        <dbReference type="ARBA" id="ARBA00012360"/>
    </source>
</evidence>
<evidence type="ECO:0000256" key="4">
    <source>
        <dbReference type="ARBA" id="ARBA00022528"/>
    </source>
</evidence>
<dbReference type="InterPro" id="IPR016084">
    <property type="entry name" value="Haem_Oase-like_multi-hlx"/>
</dbReference>
<evidence type="ECO:0000256" key="8">
    <source>
        <dbReference type="ARBA" id="ARBA00022723"/>
    </source>
</evidence>
<name>A0AAQ3UK39_PASNO</name>
<evidence type="ECO:0000313" key="12">
    <source>
        <dbReference type="EMBL" id="WVZ91442.1"/>
    </source>
</evidence>
<keyword evidence="7" id="KW-0934">Plastid</keyword>
<proteinExistence type="inferred from homology"/>
<dbReference type="InterPro" id="IPR002051">
    <property type="entry name" value="Haem_Oase"/>
</dbReference>
<keyword evidence="10" id="KW-0560">Oxidoreductase</keyword>
<keyword evidence="5" id="KW-0602">Photosynthesis</keyword>
<dbReference type="Proteomes" id="UP001341281">
    <property type="component" value="Chromosome 08"/>
</dbReference>
<dbReference type="GO" id="GO:0009507">
    <property type="term" value="C:chloroplast"/>
    <property type="evidence" value="ECO:0007669"/>
    <property type="project" value="UniProtKB-SubCell"/>
</dbReference>
<dbReference type="SUPFAM" id="SSF48613">
    <property type="entry name" value="Heme oxygenase-like"/>
    <property type="match status" value="1"/>
</dbReference>
<dbReference type="CDD" id="cd19165">
    <property type="entry name" value="HemeO"/>
    <property type="match status" value="1"/>
</dbReference>
<comment type="subcellular location">
    <subcellularLocation>
        <location evidence="1">Plastid</location>
        <location evidence="1">Chloroplast</location>
    </subcellularLocation>
</comment>
<keyword evidence="13" id="KW-1185">Reference proteome</keyword>
<sequence length="279" mass="31336">MALAPAWISVPRALSILYHAPSGCFQPELRPICGTGTTTAVSVPGRRRRRRLAVVTAASAASPASARGKGVEFIEEMRVAAMRLHTREQARDGKKEAPMEPPVAKWQPTVEGYLRFLVDSKLVFDTLDDIVHRATVPWYAEFQNTGLERSEPLQKDLAWFSLQGYAIPEPSAPGITYASYLEELSDKDPQAFLCHFYNVHFAHTAGGRIIGEKVAEKIHIHRELEFYQWEGDLSLLQQNVRGKLNQVASGWSRAEKDTCLDEMEKAFASSIDLRRHMFP</sequence>
<dbReference type="GO" id="GO:0046872">
    <property type="term" value="F:metal ion binding"/>
    <property type="evidence" value="ECO:0007669"/>
    <property type="project" value="UniProtKB-KW"/>
</dbReference>
<dbReference type="GO" id="GO:0015979">
    <property type="term" value="P:photosynthesis"/>
    <property type="evidence" value="ECO:0007669"/>
    <property type="project" value="UniProtKB-KW"/>
</dbReference>
<dbReference type="Pfam" id="PF01126">
    <property type="entry name" value="Heme_oxygenase"/>
    <property type="match status" value="1"/>
</dbReference>
<evidence type="ECO:0000256" key="7">
    <source>
        <dbReference type="ARBA" id="ARBA00022640"/>
    </source>
</evidence>
<evidence type="ECO:0000256" key="9">
    <source>
        <dbReference type="ARBA" id="ARBA00022946"/>
    </source>
</evidence>
<keyword evidence="9" id="KW-0809">Transit peptide</keyword>
<evidence type="ECO:0000256" key="11">
    <source>
        <dbReference type="ARBA" id="ARBA00023004"/>
    </source>
</evidence>
<evidence type="ECO:0000256" key="5">
    <source>
        <dbReference type="ARBA" id="ARBA00022531"/>
    </source>
</evidence>
<keyword evidence="4" id="KW-0150">Chloroplast</keyword>
<dbReference type="InterPro" id="IPR016951">
    <property type="entry name" value="Haem_Oase_decyc_pln"/>
</dbReference>
<reference evidence="12 13" key="1">
    <citation type="submission" date="2024-02" db="EMBL/GenBank/DDBJ databases">
        <title>High-quality chromosome-scale genome assembly of Pensacola bahiagrass (Paspalum notatum Flugge var. saurae).</title>
        <authorList>
            <person name="Vega J.M."/>
            <person name="Podio M."/>
            <person name="Orjuela J."/>
            <person name="Siena L.A."/>
            <person name="Pessino S.C."/>
            <person name="Combes M.C."/>
            <person name="Mariac C."/>
            <person name="Albertini E."/>
            <person name="Pupilli F."/>
            <person name="Ortiz J.P.A."/>
            <person name="Leblanc O."/>
        </authorList>
    </citation>
    <scope>NUCLEOTIDE SEQUENCE [LARGE SCALE GENOMIC DNA]</scope>
    <source>
        <strain evidence="12">R1</strain>
        <tissue evidence="12">Leaf</tissue>
    </source>
</reference>
<dbReference type="Gene3D" id="1.20.910.10">
    <property type="entry name" value="Heme oxygenase-like"/>
    <property type="match status" value="1"/>
</dbReference>
<evidence type="ECO:0000256" key="6">
    <source>
        <dbReference type="ARBA" id="ARBA00022617"/>
    </source>
</evidence>
<protein>
    <recommendedName>
        <fullName evidence="3">heme oxygenase (biliverdin-producing)</fullName>
        <ecNumber evidence="3">1.14.14.18</ecNumber>
    </recommendedName>
</protein>
<dbReference type="FunFam" id="1.20.910.10:FF:000005">
    <property type="entry name" value="Heme oxygenase 1"/>
    <property type="match status" value="1"/>
</dbReference>
<evidence type="ECO:0000313" key="13">
    <source>
        <dbReference type="Proteomes" id="UP001341281"/>
    </source>
</evidence>
<dbReference type="InterPro" id="IPR016053">
    <property type="entry name" value="Haem_Oase-like"/>
</dbReference>
<dbReference type="AlphaFoldDB" id="A0AAQ3UK39"/>
<evidence type="ECO:0000256" key="1">
    <source>
        <dbReference type="ARBA" id="ARBA00004229"/>
    </source>
</evidence>